<dbReference type="RefSeq" id="WP_025696837.1">
    <property type="nucleotide sequence ID" value="NZ_ASQQ01000470.1"/>
</dbReference>
<name>A0A0F7FCE9_PAEDU</name>
<dbReference type="HOGENOM" id="CLU_857488_0_0_9"/>
<evidence type="ECO:0008006" key="3">
    <source>
        <dbReference type="Google" id="ProtNLM"/>
    </source>
</evidence>
<dbReference type="EMBL" id="CP011114">
    <property type="protein sequence ID" value="AKG36000.1"/>
    <property type="molecule type" value="Genomic_DNA"/>
</dbReference>
<evidence type="ECO:0000313" key="2">
    <source>
        <dbReference type="Proteomes" id="UP000034189"/>
    </source>
</evidence>
<dbReference type="AlphaFoldDB" id="A0A0F7FCE9"/>
<reference evidence="1 2" key="2">
    <citation type="journal article" date="2016" name="Genome Announc.">
        <title>Genome Sequence of a Gram-Positive Diazotroph, Paenibacillus durus Type Strain ATCC 35681.</title>
        <authorList>
            <person name="Halim M.A."/>
            <person name="Rahman A.Y."/>
            <person name="Sim K.S."/>
            <person name="Yam H.C."/>
            <person name="Rahim A.A."/>
            <person name="Ghazali A.H."/>
            <person name="Najimudin N."/>
        </authorList>
    </citation>
    <scope>NUCLEOTIDE SEQUENCE [LARGE SCALE GENOMIC DNA]</scope>
    <source>
        <strain evidence="1 2">ATCC 35681</strain>
    </source>
</reference>
<protein>
    <recommendedName>
        <fullName evidence="3">ABC3 transporter permease protein domain-containing protein</fullName>
    </recommendedName>
</protein>
<proteinExistence type="predicted"/>
<gene>
    <name evidence="1" type="ORF">VK70_16725</name>
</gene>
<dbReference type="GO" id="GO:0140359">
    <property type="term" value="F:ABC-type transporter activity"/>
    <property type="evidence" value="ECO:0007669"/>
    <property type="project" value="InterPro"/>
</dbReference>
<accession>A0A0F7FCE9</accession>
<sequence length="324" mass="37523">MLIFNRNNIPIFILFVFLFLMTYTFQFYVNKQQMYEQLSNNLYTSNSSMLIAKGDLTWINEDLSRSQYRLFLEEDDTHRYLLKNNGHWSPPMISGDFLNLSERTKTAVIGREMEQYTRTISGVKYISYQTKSYEVIGIMGASFPSSVDYLILLHDPGLQLNDLNTKIVIDSDNPNVVKKILNRATKSDSFISTIDNFQKGFLRTGDAPFLYKFLLLEMYFLLLIGLISILRYGYEKEQKVIKTLYMLGISKKNLYFEILIKNSVIIFLSSLISLFIFSGAVIFDSLALSKVLLVMPITILMSWIIIGVFIGRDHLEKKRGVVKR</sequence>
<dbReference type="PATRIC" id="fig|1333534.5.peg.3679"/>
<organism evidence="1 2">
    <name type="scientific">Paenibacillus durus ATCC 35681</name>
    <dbReference type="NCBI Taxonomy" id="1333534"/>
    <lineage>
        <taxon>Bacteria</taxon>
        <taxon>Bacillati</taxon>
        <taxon>Bacillota</taxon>
        <taxon>Bacilli</taxon>
        <taxon>Bacillales</taxon>
        <taxon>Paenibacillaceae</taxon>
        <taxon>Paenibacillus</taxon>
    </lineage>
</organism>
<evidence type="ECO:0000313" key="1">
    <source>
        <dbReference type="EMBL" id="AKG36000.1"/>
    </source>
</evidence>
<dbReference type="OrthoDB" id="2558183at2"/>
<reference evidence="1 2" key="1">
    <citation type="submission" date="2015-03" db="EMBL/GenBank/DDBJ databases">
        <authorList>
            <person name="Abdul Halim M."/>
        </authorList>
    </citation>
    <scope>NUCLEOTIDE SEQUENCE [LARGE SCALE GENOMIC DNA]</scope>
    <source>
        <strain evidence="1 2">ATCC 35681</strain>
    </source>
</reference>
<dbReference type="GO" id="GO:0005886">
    <property type="term" value="C:plasma membrane"/>
    <property type="evidence" value="ECO:0007669"/>
    <property type="project" value="UniProtKB-SubCell"/>
</dbReference>
<dbReference type="Proteomes" id="UP000034189">
    <property type="component" value="Chromosome"/>
</dbReference>